<reference evidence="3" key="1">
    <citation type="submission" date="2016-08" db="EMBL/GenBank/DDBJ databases">
        <authorList>
            <person name="Seilhamer J.J."/>
        </authorList>
    </citation>
    <scope>NUCLEOTIDE SEQUENCE [LARGE SCALE GENOMIC DNA]</scope>
    <source>
        <strain evidence="3">F0677</strain>
    </source>
</reference>
<dbReference type="AlphaFoldDB" id="A0A1B3WEX6"/>
<keyword evidence="2" id="KW-0808">Transferase</keyword>
<evidence type="ECO:0000313" key="3">
    <source>
        <dbReference type="EMBL" id="AOH39510.1"/>
    </source>
</evidence>
<dbReference type="STRING" id="39950.BCB69_05875"/>
<evidence type="ECO:0000256" key="2">
    <source>
        <dbReference type="ARBA" id="ARBA00022679"/>
    </source>
</evidence>
<dbReference type="PANTHER" id="PTHR30160">
    <property type="entry name" value="TETRAACYLDISACCHARIDE 4'-KINASE-RELATED"/>
    <property type="match status" value="1"/>
</dbReference>
<dbReference type="PANTHER" id="PTHR30160:SF1">
    <property type="entry name" value="LIPOPOLYSACCHARIDE 1,2-N-ACETYLGLUCOSAMINETRANSFERASE-RELATED"/>
    <property type="match status" value="1"/>
</dbReference>
<proteinExistence type="predicted"/>
<accession>A0A1B3WEX6</accession>
<organism evidence="3 5">
    <name type="scientific">Dialister pneumosintes</name>
    <dbReference type="NCBI Taxonomy" id="39950"/>
    <lineage>
        <taxon>Bacteria</taxon>
        <taxon>Bacillati</taxon>
        <taxon>Bacillota</taxon>
        <taxon>Negativicutes</taxon>
        <taxon>Veillonellales</taxon>
        <taxon>Veillonellaceae</taxon>
        <taxon>Dialister</taxon>
    </lineage>
</organism>
<dbReference type="GO" id="GO:0008713">
    <property type="term" value="F:ADP-heptose-lipopolysaccharide heptosyltransferase activity"/>
    <property type="evidence" value="ECO:0007669"/>
    <property type="project" value="TreeGrafter"/>
</dbReference>
<evidence type="ECO:0000313" key="5">
    <source>
        <dbReference type="Proteomes" id="UP000094757"/>
    </source>
</evidence>
<dbReference type="GO" id="GO:0009244">
    <property type="term" value="P:lipopolysaccharide core region biosynthetic process"/>
    <property type="evidence" value="ECO:0007669"/>
    <property type="project" value="TreeGrafter"/>
</dbReference>
<dbReference type="InterPro" id="IPR051199">
    <property type="entry name" value="LPS_LOS_Heptosyltrfase"/>
</dbReference>
<gene>
    <name evidence="3" type="ORF">BCB69_05875</name>
    <name evidence="4" type="ORF">DX915_03525</name>
</gene>
<dbReference type="Proteomes" id="UP000266262">
    <property type="component" value="Unassembled WGS sequence"/>
</dbReference>
<dbReference type="Gene3D" id="3.40.50.2000">
    <property type="entry name" value="Glycogen Phosphorylase B"/>
    <property type="match status" value="2"/>
</dbReference>
<dbReference type="EMBL" id="QWKU01000001">
    <property type="protein sequence ID" value="RID94588.1"/>
    <property type="molecule type" value="Genomic_DNA"/>
</dbReference>
<dbReference type="SUPFAM" id="SSF53756">
    <property type="entry name" value="UDP-Glycosyltransferase/glycogen phosphorylase"/>
    <property type="match status" value="1"/>
</dbReference>
<dbReference type="Proteomes" id="UP000094757">
    <property type="component" value="Chromosome"/>
</dbReference>
<evidence type="ECO:0000313" key="6">
    <source>
        <dbReference type="Proteomes" id="UP000266262"/>
    </source>
</evidence>
<reference evidence="5" key="2">
    <citation type="submission" date="2016-08" db="EMBL/GenBank/DDBJ databases">
        <authorList>
            <person name="Holder M.E."/>
            <person name="Ajami N.J."/>
            <person name="Petrosino J.F."/>
        </authorList>
    </citation>
    <scope>NUCLEOTIDE SEQUENCE [LARGE SCALE GENOMIC DNA]</scope>
    <source>
        <strain evidence="5">F0677</strain>
    </source>
</reference>
<dbReference type="GO" id="GO:0005829">
    <property type="term" value="C:cytosol"/>
    <property type="evidence" value="ECO:0007669"/>
    <property type="project" value="TreeGrafter"/>
</dbReference>
<dbReference type="Pfam" id="PF01075">
    <property type="entry name" value="Glyco_transf_9"/>
    <property type="match status" value="1"/>
</dbReference>
<protein>
    <submittedName>
        <fullName evidence="4">Lipopolysaccharide heptosyltransferase family protein</fullName>
    </submittedName>
</protein>
<evidence type="ECO:0000313" key="4">
    <source>
        <dbReference type="EMBL" id="RID94588.1"/>
    </source>
</evidence>
<sequence length="322" mass="37394">MKTFLVYNTSFFGDMILTNPLCRQLKRVYPHSHLVFISDKTYADVARYMDGVDEVWIYDKHKKHKGIIGFYNFYKEHKNAYSFDAAFIIYGNERGIFLSKLLGAKKIYADSTHKYVHRLLDNPPINYGKWYQIQDQNTYLAELYTQVPTESLPMKYHVPEEAFAYVDSILLKDIHKPIVALNPITKNKEKDLKRDMLIPLIELITKASMMPVIIGTGKELESYYESLPEHTKEKTLNLINKTTVPQLAAFLKRTKVLISADTGTAHFALALDVPVVDIFYRKNKESLRIWAPKNFYRHKVLSAGDDFSAENIWKNALELINR</sequence>
<dbReference type="EMBL" id="CP017037">
    <property type="protein sequence ID" value="AOH39510.1"/>
    <property type="molecule type" value="Genomic_DNA"/>
</dbReference>
<dbReference type="RefSeq" id="WP_022513191.1">
    <property type="nucleotide sequence ID" value="NZ_CP017037.1"/>
</dbReference>
<reference evidence="4 6" key="3">
    <citation type="submission" date="2018-08" db="EMBL/GenBank/DDBJ databases">
        <title>Draft genome sequence of Dialister pneumosintes KCOM 1685.</title>
        <authorList>
            <person name="Kook J.-K."/>
            <person name="Park S.-N."/>
            <person name="Lim Y.K."/>
        </authorList>
    </citation>
    <scope>NUCLEOTIDE SEQUENCE [LARGE SCALE GENOMIC DNA]</scope>
    <source>
        <strain evidence="4 6">KCOM 1685</strain>
    </source>
</reference>
<dbReference type="OrthoDB" id="9768048at2"/>
<evidence type="ECO:0000256" key="1">
    <source>
        <dbReference type="ARBA" id="ARBA00022676"/>
    </source>
</evidence>
<name>A0A1B3WEX6_9FIRM</name>
<keyword evidence="6" id="KW-1185">Reference proteome</keyword>
<keyword evidence="1" id="KW-0328">Glycosyltransferase</keyword>
<dbReference type="InterPro" id="IPR002201">
    <property type="entry name" value="Glyco_trans_9"/>
</dbReference>
<dbReference type="KEGG" id="dpn:BCB69_05875"/>
<dbReference type="CDD" id="cd03789">
    <property type="entry name" value="GT9_LPS_heptosyltransferase"/>
    <property type="match status" value="1"/>
</dbReference>